<evidence type="ECO:0000313" key="6">
    <source>
        <dbReference type="Proteomes" id="UP000041254"/>
    </source>
</evidence>
<dbReference type="Proteomes" id="UP000041254">
    <property type="component" value="Unassembled WGS sequence"/>
</dbReference>
<feature type="repeat" description="NHL" evidence="2">
    <location>
        <begin position="441"/>
        <end position="481"/>
    </location>
</feature>
<dbReference type="InParanoid" id="A0A0G4H4R5"/>
<feature type="signal peptide" evidence="4">
    <location>
        <begin position="1"/>
        <end position="17"/>
    </location>
</feature>
<protein>
    <recommendedName>
        <fullName evidence="7">Thioredoxin domain-containing protein</fullName>
    </recommendedName>
</protein>
<feature type="region of interest" description="Disordered" evidence="3">
    <location>
        <begin position="36"/>
        <end position="87"/>
    </location>
</feature>
<evidence type="ECO:0000256" key="1">
    <source>
        <dbReference type="ARBA" id="ARBA00022737"/>
    </source>
</evidence>
<dbReference type="OrthoDB" id="301044at2759"/>
<dbReference type="STRING" id="1169540.A0A0G4H4R5"/>
<sequence>MLLVLLSVSLISCRALSAKGDAFVSLNRPILSTNEADADARGSRRHRQRWSHLSASPPVDGPPDADDKPPPDSSRDGRSFDEYMKRKEEKVDPSERFLRERFKIPADVSIDDWKAYYFQNQRLTGYWQETQKSQLEKLVDRYATRRNAILGATAASLGLVGYGAARRWPLTGRFLSPAAWTRPLDSRTQRRYFTESDIDKVVSTAVASGFSGLPALPPSLIYESEQLKWLRGKPAMLRRAAEDAKRVLVFHFFRPSCVDCIGSFGVVSSLAERLGDDVHVVTIVSPKFSGEQNPQAAKASLLKAQAAIGTRETDPSRHSVVFDGDLSLWKHIGVDTWPTVAIANAEGAIVAVNAGERAGATQFVSMCTERLIDAIRGKKTDRRREFAPIFGVNGLSSPPVSLPSTNQPLFFPMGVAVDTKSNRLFIADSGHHRVIVTDLDGQFIRSIDGFHSPTGLAYDRLRNALWVADTGNGCLQLIDLAADNSKPRIILPEKKPDERSNSKPNLANLFDPGAVVEDLQATLSANVAAAGEKVSRTKLIGQNRQFRAPMGVTTLDNFVYVTASGSNQIWKVDPSTESLYPAFGGGKKGREDIWRGGEEEYHLSDKVRFAQPVGIAGTVGGELYAVDSESSSIRRVTLLDNSVSTAFGGDPLFRSDLSYFGDSTGLFGDFQGPSFLCKIDTRQFYLADTLNHRIKKVSANFPSVGVSLVAGSGERGYADGPLREAMFDEPSGVACDLTTQQMAVLVAPRPRGSFGCQRTAVDEGFAMRGLIGRCSRAATSASTGDFCGNRLTRASSQARLSLCGCGPAHPAHGSGPHTTDRQEVRPLLFRAPMGVTTLDNFVYVTASGSNQIWKVDPSTESLYPAFGGGKKGREDIWRGGEEEYHLSDKVRFAQPVGIAGTVGGELYAVDSESSSIRRVTLLDNSVSTAFGGDPLFRSDLSYLGDSTGLFGDFQGPSFLSKIDTRQFYLADTLNHRIKKVSANFPSVGVSLVAGSGERGYADGPLREAMFDEPSGVACDLTTQRVWVCDSNNHALRVIDLRDKTVRTLTLKNVPEAT</sequence>
<dbReference type="Gene3D" id="2.120.10.30">
    <property type="entry name" value="TolB, C-terminal domain"/>
    <property type="match status" value="3"/>
</dbReference>
<proteinExistence type="predicted"/>
<reference evidence="5 6" key="1">
    <citation type="submission" date="2014-11" db="EMBL/GenBank/DDBJ databases">
        <authorList>
            <person name="Zhu J."/>
            <person name="Qi W."/>
            <person name="Song R."/>
        </authorList>
    </citation>
    <scope>NUCLEOTIDE SEQUENCE [LARGE SCALE GENOMIC DNA]</scope>
</reference>
<feature type="chain" id="PRO_5005191408" description="Thioredoxin domain-containing protein" evidence="4">
    <location>
        <begin position="18"/>
        <end position="1057"/>
    </location>
</feature>
<evidence type="ECO:0008006" key="7">
    <source>
        <dbReference type="Google" id="ProtNLM"/>
    </source>
</evidence>
<dbReference type="AlphaFoldDB" id="A0A0G4H4R5"/>
<feature type="compositionally biased region" description="Basic and acidic residues" evidence="3">
    <location>
        <begin position="65"/>
        <end position="87"/>
    </location>
</feature>
<evidence type="ECO:0000313" key="5">
    <source>
        <dbReference type="EMBL" id="CEM38784.1"/>
    </source>
</evidence>
<dbReference type="PROSITE" id="PS51125">
    <property type="entry name" value="NHL"/>
    <property type="match status" value="1"/>
</dbReference>
<name>A0A0G4H4R5_VITBC</name>
<dbReference type="EMBL" id="CDMY01001000">
    <property type="protein sequence ID" value="CEM38784.1"/>
    <property type="molecule type" value="Genomic_DNA"/>
</dbReference>
<evidence type="ECO:0000256" key="3">
    <source>
        <dbReference type="SAM" id="MobiDB-lite"/>
    </source>
</evidence>
<evidence type="ECO:0000256" key="2">
    <source>
        <dbReference type="PROSITE-ProRule" id="PRU00504"/>
    </source>
</evidence>
<dbReference type="SUPFAM" id="SSF63829">
    <property type="entry name" value="Calcium-dependent phosphotriesterase"/>
    <property type="match status" value="1"/>
</dbReference>
<dbReference type="VEuPathDB" id="CryptoDB:Vbra_1877"/>
<dbReference type="Gene3D" id="3.40.30.10">
    <property type="entry name" value="Glutaredoxin"/>
    <property type="match status" value="1"/>
</dbReference>
<evidence type="ECO:0000256" key="4">
    <source>
        <dbReference type="SAM" id="SignalP"/>
    </source>
</evidence>
<keyword evidence="6" id="KW-1185">Reference proteome</keyword>
<dbReference type="Pfam" id="PF01436">
    <property type="entry name" value="NHL"/>
    <property type="match status" value="2"/>
</dbReference>
<gene>
    <name evidence="5" type="ORF">Vbra_1877</name>
</gene>
<dbReference type="SUPFAM" id="SSF52833">
    <property type="entry name" value="Thioredoxin-like"/>
    <property type="match status" value="1"/>
</dbReference>
<dbReference type="SUPFAM" id="SSF101898">
    <property type="entry name" value="NHL repeat"/>
    <property type="match status" value="1"/>
</dbReference>
<dbReference type="InterPro" id="IPR001258">
    <property type="entry name" value="NHL_repeat"/>
</dbReference>
<organism evidence="5 6">
    <name type="scientific">Vitrella brassicaformis (strain CCMP3155)</name>
    <dbReference type="NCBI Taxonomy" id="1169540"/>
    <lineage>
        <taxon>Eukaryota</taxon>
        <taxon>Sar</taxon>
        <taxon>Alveolata</taxon>
        <taxon>Colpodellida</taxon>
        <taxon>Vitrellaceae</taxon>
        <taxon>Vitrella</taxon>
    </lineage>
</organism>
<keyword evidence="4" id="KW-0732">Signal</keyword>
<keyword evidence="1" id="KW-0677">Repeat</keyword>
<accession>A0A0G4H4R5</accession>
<dbReference type="InterPro" id="IPR036249">
    <property type="entry name" value="Thioredoxin-like_sf"/>
</dbReference>
<dbReference type="PANTHER" id="PTHR46388">
    <property type="entry name" value="NHL REPEAT-CONTAINING PROTEIN 2"/>
    <property type="match status" value="1"/>
</dbReference>
<dbReference type="PANTHER" id="PTHR46388:SF2">
    <property type="entry name" value="NHL REPEAT-CONTAINING PROTEIN 2"/>
    <property type="match status" value="1"/>
</dbReference>
<dbReference type="InterPro" id="IPR011042">
    <property type="entry name" value="6-blade_b-propeller_TolB-like"/>
</dbReference>